<organism evidence="1 2">
    <name type="scientific">Racocetra fulgida</name>
    <dbReference type="NCBI Taxonomy" id="60492"/>
    <lineage>
        <taxon>Eukaryota</taxon>
        <taxon>Fungi</taxon>
        <taxon>Fungi incertae sedis</taxon>
        <taxon>Mucoromycota</taxon>
        <taxon>Glomeromycotina</taxon>
        <taxon>Glomeromycetes</taxon>
        <taxon>Diversisporales</taxon>
        <taxon>Gigasporaceae</taxon>
        <taxon>Racocetra</taxon>
    </lineage>
</organism>
<protein>
    <submittedName>
        <fullName evidence="1">7876_t:CDS:1</fullName>
    </submittedName>
</protein>
<gene>
    <name evidence="1" type="ORF">RFULGI_LOCUS570</name>
</gene>
<evidence type="ECO:0000313" key="1">
    <source>
        <dbReference type="EMBL" id="CAG8458382.1"/>
    </source>
</evidence>
<reference evidence="1" key="1">
    <citation type="submission" date="2021-06" db="EMBL/GenBank/DDBJ databases">
        <authorList>
            <person name="Kallberg Y."/>
            <person name="Tangrot J."/>
            <person name="Rosling A."/>
        </authorList>
    </citation>
    <scope>NUCLEOTIDE SEQUENCE</scope>
    <source>
        <strain evidence="1">IN212</strain>
    </source>
</reference>
<dbReference type="AlphaFoldDB" id="A0A9N8VQ65"/>
<comment type="caution">
    <text evidence="1">The sequence shown here is derived from an EMBL/GenBank/DDBJ whole genome shotgun (WGS) entry which is preliminary data.</text>
</comment>
<dbReference type="EMBL" id="CAJVPZ010000238">
    <property type="protein sequence ID" value="CAG8458382.1"/>
    <property type="molecule type" value="Genomic_DNA"/>
</dbReference>
<dbReference type="OrthoDB" id="2437795at2759"/>
<proteinExistence type="predicted"/>
<evidence type="ECO:0000313" key="2">
    <source>
        <dbReference type="Proteomes" id="UP000789396"/>
    </source>
</evidence>
<name>A0A9N8VQ65_9GLOM</name>
<dbReference type="Proteomes" id="UP000789396">
    <property type="component" value="Unassembled WGS sequence"/>
</dbReference>
<feature type="non-terminal residue" evidence="1">
    <location>
        <position position="266"/>
    </location>
</feature>
<keyword evidence="2" id="KW-1185">Reference proteome</keyword>
<accession>A0A9N8VQ65</accession>
<sequence length="266" mass="32155">MTNSHKNEKVICKCKACLIINSQGRKLHKRIKYQHEKAEKCLYDKNGIIIGKTYYKKKRVYKSKNNQDNKLKQDEKMELYENFEEYEESEQYSKSELMNFQYIENIEGVFDSDAGVNHIYYPLKHPTKEGEESYNTKNLSLRDHKSYLDKYYPQQVVWIENGGEELWAPKLDYTLNDIEFIALSNFYKANLDEHIAEYELEVNIARPRDSEKYELRKYFGCVQFYFYYMFQGKYQLLAYIHNVKNVRKGLYNLYNFEEFGEYEFVD</sequence>